<dbReference type="PATRIC" id="fig|595434.4.peg.2105"/>
<accession>A0A0J1BG99</accession>
<dbReference type="STRING" id="595434.RISK_002204"/>
<dbReference type="GO" id="GO:0005737">
    <property type="term" value="C:cytoplasm"/>
    <property type="evidence" value="ECO:0007669"/>
    <property type="project" value="TreeGrafter"/>
</dbReference>
<dbReference type="AlphaFoldDB" id="A0A0J1BG99"/>
<proteinExistence type="predicted"/>
<dbReference type="Proteomes" id="UP000036367">
    <property type="component" value="Unassembled WGS sequence"/>
</dbReference>
<feature type="domain" description="NAD-dependent epimerase/dehydratase" evidence="1">
    <location>
        <begin position="51"/>
        <end position="269"/>
    </location>
</feature>
<evidence type="ECO:0000313" key="2">
    <source>
        <dbReference type="EMBL" id="KLU05572.1"/>
    </source>
</evidence>
<dbReference type="InterPro" id="IPR051783">
    <property type="entry name" value="NAD(P)-dependent_oxidoreduct"/>
</dbReference>
<dbReference type="EC" id="5.1.3.2" evidence="2"/>
<dbReference type="GO" id="GO:0004029">
    <property type="term" value="F:aldehyde dehydrogenase (NAD+) activity"/>
    <property type="evidence" value="ECO:0007669"/>
    <property type="project" value="TreeGrafter"/>
</dbReference>
<dbReference type="Pfam" id="PF01370">
    <property type="entry name" value="Epimerase"/>
    <property type="match status" value="1"/>
</dbReference>
<dbReference type="GO" id="GO:0003978">
    <property type="term" value="F:UDP-glucose 4-epimerase activity"/>
    <property type="evidence" value="ECO:0007669"/>
    <property type="project" value="UniProtKB-EC"/>
</dbReference>
<dbReference type="InterPro" id="IPR036291">
    <property type="entry name" value="NAD(P)-bd_dom_sf"/>
</dbReference>
<keyword evidence="2" id="KW-0413">Isomerase</keyword>
<organism evidence="2 3">
    <name type="scientific">Rhodopirellula islandica</name>
    <dbReference type="NCBI Taxonomy" id="595434"/>
    <lineage>
        <taxon>Bacteria</taxon>
        <taxon>Pseudomonadati</taxon>
        <taxon>Planctomycetota</taxon>
        <taxon>Planctomycetia</taxon>
        <taxon>Pirellulales</taxon>
        <taxon>Pirellulaceae</taxon>
        <taxon>Rhodopirellula</taxon>
    </lineage>
</organism>
<dbReference type="InterPro" id="IPR001509">
    <property type="entry name" value="Epimerase_deHydtase"/>
</dbReference>
<evidence type="ECO:0000259" key="1">
    <source>
        <dbReference type="Pfam" id="PF01370"/>
    </source>
</evidence>
<dbReference type="PANTHER" id="PTHR48079:SF6">
    <property type="entry name" value="NAD(P)-BINDING DOMAIN-CONTAINING PROTEIN-RELATED"/>
    <property type="match status" value="1"/>
</dbReference>
<dbReference type="SUPFAM" id="SSF51735">
    <property type="entry name" value="NAD(P)-binding Rossmann-fold domains"/>
    <property type="match status" value="1"/>
</dbReference>
<comment type="caution">
    <text evidence="2">The sequence shown here is derived from an EMBL/GenBank/DDBJ whole genome shotgun (WGS) entry which is preliminary data.</text>
</comment>
<name>A0A0J1BG99_RHOIS</name>
<protein>
    <submittedName>
        <fullName evidence="2">UDP-glucose 4-epimerase</fullName>
        <ecNumber evidence="2">5.1.3.2</ecNumber>
    </submittedName>
</protein>
<evidence type="ECO:0000313" key="3">
    <source>
        <dbReference type="Proteomes" id="UP000036367"/>
    </source>
</evidence>
<dbReference type="EMBL" id="LECT01000017">
    <property type="protein sequence ID" value="KLU05572.1"/>
    <property type="molecule type" value="Genomic_DNA"/>
</dbReference>
<sequence>MGRSWRAVTLDLARCLLCPAITRCHCARVDEGSMRVAGYTSLERNNMTHAFVTGASGFIGGHLVRQLRDAGDEVTCLVRPTSDTSQLDEMKPRYVMGDITAPESFSRYLADVDVVYHLAGATKSLRKRDLHRINVEGVRMVAHACAHQRSPPTLVHVSSLAAVGPTTCSCPRIESDEPQPVSNYGRSKLAGEVEVAEFAGDVPITIIRPPIVLGEADRDGLTMFDSIARWNLHLVPGFSEERFSVVHGDDLAAALILASRQGRRLDPEHPSVGRYFVAADESPTYAELGQMVGQALGRDHVRVLHNPKSAVWAIAAINEFASQVRRRAHILGLDKAREATAGSWICSGRSFEQDTGFRPGCDLQARLDQTARWYIEQGWLPEPRFAPCQAS</sequence>
<dbReference type="PANTHER" id="PTHR48079">
    <property type="entry name" value="PROTEIN YEEZ"/>
    <property type="match status" value="1"/>
</dbReference>
<reference evidence="2" key="1">
    <citation type="submission" date="2015-05" db="EMBL/GenBank/DDBJ databases">
        <title>Permanent draft genome of Rhodopirellula islandicus K833.</title>
        <authorList>
            <person name="Kizina J."/>
            <person name="Richter M."/>
            <person name="Glockner F.O."/>
            <person name="Harder J."/>
        </authorList>
    </citation>
    <scope>NUCLEOTIDE SEQUENCE [LARGE SCALE GENOMIC DNA]</scope>
    <source>
        <strain evidence="2">K833</strain>
    </source>
</reference>
<dbReference type="Gene3D" id="3.40.50.720">
    <property type="entry name" value="NAD(P)-binding Rossmann-like Domain"/>
    <property type="match status" value="1"/>
</dbReference>
<gene>
    <name evidence="2" type="ORF">RISK_002204</name>
</gene>
<keyword evidence="3" id="KW-1185">Reference proteome</keyword>